<dbReference type="AlphaFoldDB" id="A0A081D6U8"/>
<dbReference type="EMBL" id="BBMM01000001">
    <property type="protein sequence ID" value="GAK98514.1"/>
    <property type="molecule type" value="Genomic_DNA"/>
</dbReference>
<sequence>MQILLLDLLLPCSCFYSYQIGRNDHLFLIKYAFAKAEF</sequence>
<protein>
    <submittedName>
        <fullName evidence="1">Uncharacterized protein</fullName>
    </submittedName>
</protein>
<dbReference type="Proteomes" id="UP000028980">
    <property type="component" value="Unassembled WGS sequence"/>
</dbReference>
<dbReference type="Proteomes" id="UP000029226">
    <property type="component" value="Unassembled WGS sequence"/>
</dbReference>
<organism evidence="1 3">
    <name type="scientific">Nonlabens ulvanivorans</name>
    <name type="common">Persicivirga ulvanivorans</name>
    <dbReference type="NCBI Taxonomy" id="906888"/>
    <lineage>
        <taxon>Bacteria</taxon>
        <taxon>Pseudomonadati</taxon>
        <taxon>Bacteroidota</taxon>
        <taxon>Flavobacteriia</taxon>
        <taxon>Flavobacteriales</taxon>
        <taxon>Flavobacteriaceae</taxon>
        <taxon>Nonlabens</taxon>
    </lineage>
</organism>
<reference evidence="3 4" key="1">
    <citation type="journal article" date="2014" name="Genome Announc.">
        <title>Draft Genome Sequences of Marine Flavobacterium Nonlabens Strains NR17, NR24, NR27, NR32, NR33, and Ara13.</title>
        <authorList>
            <person name="Nakanishi M."/>
            <person name="Meirelles P."/>
            <person name="Suzuki R."/>
            <person name="Takatani N."/>
            <person name="Mino S."/>
            <person name="Suda W."/>
            <person name="Oshima K."/>
            <person name="Hattori M."/>
            <person name="Ohkuma M."/>
            <person name="Hosokawa M."/>
            <person name="Miyashita K."/>
            <person name="Thompson F.L."/>
            <person name="Niwa A."/>
            <person name="Sawabe T."/>
            <person name="Sawabe T."/>
        </authorList>
    </citation>
    <scope>NUCLEOTIDE SEQUENCE [LARGE SCALE GENOMIC DNA]</scope>
    <source>
        <strain evidence="1">JCM 19296</strain>
        <strain evidence="2">JCM 19314</strain>
        <strain evidence="3">JCM19296</strain>
        <strain evidence="4">JCM19314</strain>
    </source>
</reference>
<proteinExistence type="predicted"/>
<accession>A0A081D6U8</accession>
<comment type="caution">
    <text evidence="1">The sequence shown here is derived from an EMBL/GenBank/DDBJ whole genome shotgun (WGS) entry which is preliminary data.</text>
</comment>
<dbReference type="EMBL" id="BBLG01000001">
    <property type="protein sequence ID" value="GAK74644.1"/>
    <property type="molecule type" value="Genomic_DNA"/>
</dbReference>
<evidence type="ECO:0000313" key="4">
    <source>
        <dbReference type="Proteomes" id="UP000029226"/>
    </source>
</evidence>
<gene>
    <name evidence="1" type="ORF">JCM19296_222</name>
    <name evidence="2" type="ORF">JCM19314_2545</name>
</gene>
<evidence type="ECO:0000313" key="1">
    <source>
        <dbReference type="EMBL" id="GAK74644.1"/>
    </source>
</evidence>
<name>A0A081D6U8_NONUL</name>
<evidence type="ECO:0000313" key="3">
    <source>
        <dbReference type="Proteomes" id="UP000028980"/>
    </source>
</evidence>
<evidence type="ECO:0000313" key="2">
    <source>
        <dbReference type="EMBL" id="GAK98514.1"/>
    </source>
</evidence>